<evidence type="ECO:0000313" key="19">
    <source>
        <dbReference type="EnsemblPlants" id="Zm00001eb157370_P001"/>
    </source>
</evidence>
<gene>
    <name evidence="19" type="primary">LOC103651385</name>
</gene>
<evidence type="ECO:0000256" key="13">
    <source>
        <dbReference type="PIRSR" id="PIRSR600823-3"/>
    </source>
</evidence>
<reference evidence="19" key="3">
    <citation type="submission" date="2021-05" db="UniProtKB">
        <authorList>
            <consortium name="EnsemblPlants"/>
        </authorList>
    </citation>
    <scope>IDENTIFICATION</scope>
    <source>
        <strain evidence="19">cv. B73</strain>
    </source>
</reference>
<dbReference type="InterPro" id="IPR010255">
    <property type="entry name" value="Haem_peroxidase_sf"/>
</dbReference>
<evidence type="ECO:0000256" key="17">
    <source>
        <dbReference type="SAM" id="MobiDB-lite"/>
    </source>
</evidence>
<feature type="compositionally biased region" description="Low complexity" evidence="17">
    <location>
        <begin position="213"/>
        <end position="222"/>
    </location>
</feature>
<dbReference type="InterPro" id="IPR002016">
    <property type="entry name" value="Haem_peroxidase"/>
</dbReference>
<feature type="binding site" evidence="13">
    <location>
        <position position="105"/>
    </location>
    <ligand>
        <name>Ca(2+)</name>
        <dbReference type="ChEBI" id="CHEBI:29108"/>
        <label>1</label>
    </ligand>
</feature>
<evidence type="ECO:0000256" key="12">
    <source>
        <dbReference type="PIRSR" id="PIRSR600823-1"/>
    </source>
</evidence>
<feature type="binding site" evidence="13">
    <location>
        <position position="107"/>
    </location>
    <ligand>
        <name>Ca(2+)</name>
        <dbReference type="ChEBI" id="CHEBI:29108"/>
        <label>1</label>
    </ligand>
</feature>
<evidence type="ECO:0000256" key="5">
    <source>
        <dbReference type="ARBA" id="ARBA00022559"/>
    </source>
</evidence>
<evidence type="ECO:0000256" key="3">
    <source>
        <dbReference type="ARBA" id="ARBA00004613"/>
    </source>
</evidence>
<keyword evidence="20" id="KW-1185">Reference proteome</keyword>
<dbReference type="GO" id="GO:0046872">
    <property type="term" value="F:metal ion binding"/>
    <property type="evidence" value="ECO:0007669"/>
    <property type="project" value="UniProtKB-UniRule"/>
</dbReference>
<evidence type="ECO:0000256" key="14">
    <source>
        <dbReference type="PIRSR" id="PIRSR600823-4"/>
    </source>
</evidence>
<feature type="disulfide bond" evidence="15">
    <location>
        <begin position="68"/>
        <end position="158"/>
    </location>
</feature>
<feature type="binding site" evidence="13">
    <location>
        <position position="100"/>
    </location>
    <ligand>
        <name>Ca(2+)</name>
        <dbReference type="ChEBI" id="CHEBI:29108"/>
        <label>1</label>
    </ligand>
</feature>
<dbReference type="PROSITE" id="PS50873">
    <property type="entry name" value="PEROXIDASE_4"/>
    <property type="match status" value="1"/>
</dbReference>
<evidence type="ECO:0000256" key="4">
    <source>
        <dbReference type="ARBA" id="ARBA00022525"/>
    </source>
</evidence>
<keyword evidence="5 16" id="KW-0575">Peroxidase</keyword>
<keyword evidence="15" id="KW-1015">Disulfide bond</keyword>
<feature type="signal peptide" evidence="16">
    <location>
        <begin position="1"/>
        <end position="34"/>
    </location>
</feature>
<evidence type="ECO:0000256" key="11">
    <source>
        <dbReference type="ARBA" id="ARBA00023324"/>
    </source>
</evidence>
<feature type="compositionally biased region" description="Basic residues" evidence="17">
    <location>
        <begin position="282"/>
        <end position="293"/>
    </location>
</feature>
<feature type="compositionally biased region" description="Basic and acidic residues" evidence="17">
    <location>
        <begin position="349"/>
        <end position="366"/>
    </location>
</feature>
<dbReference type="GO" id="GO:0005576">
    <property type="term" value="C:extracellular region"/>
    <property type="evidence" value="ECO:0007669"/>
    <property type="project" value="UniProtKB-SubCell"/>
</dbReference>
<accession>A0A804NFK9</accession>
<organism evidence="19 20">
    <name type="scientific">Zea mays</name>
    <name type="common">Maize</name>
    <dbReference type="NCBI Taxonomy" id="4577"/>
    <lineage>
        <taxon>Eukaryota</taxon>
        <taxon>Viridiplantae</taxon>
        <taxon>Streptophyta</taxon>
        <taxon>Embryophyta</taxon>
        <taxon>Tracheophyta</taxon>
        <taxon>Spermatophyta</taxon>
        <taxon>Magnoliopsida</taxon>
        <taxon>Liliopsida</taxon>
        <taxon>Poales</taxon>
        <taxon>Poaceae</taxon>
        <taxon>PACMAD clade</taxon>
        <taxon>Panicoideae</taxon>
        <taxon>Andropogonodae</taxon>
        <taxon>Andropogoneae</taxon>
        <taxon>Tripsacinae</taxon>
        <taxon>Zea</taxon>
    </lineage>
</organism>
<feature type="active site" description="Proton acceptor" evidence="12">
    <location>
        <position position="99"/>
    </location>
</feature>
<feature type="site" description="Transition state stabilizer" evidence="14">
    <location>
        <position position="95"/>
    </location>
</feature>
<dbReference type="PANTHER" id="PTHR31517:SF59">
    <property type="entry name" value="PEROXIDASE"/>
    <property type="match status" value="1"/>
</dbReference>
<name>A0A804NFK9_MAIZE</name>
<feature type="binding site" evidence="13">
    <location>
        <position position="130"/>
    </location>
    <ligand>
        <name>Ca(2+)</name>
        <dbReference type="ChEBI" id="CHEBI:29108"/>
        <label>1</label>
    </ligand>
</feature>
<feature type="compositionally biased region" description="Basic residues" evidence="17">
    <location>
        <begin position="235"/>
        <end position="256"/>
    </location>
</feature>
<comment type="similarity">
    <text evidence="16">Belongs to the peroxidase family. Classical plant (class III) peroxidase subfamily.</text>
</comment>
<dbReference type="PANTHER" id="PTHR31517">
    <property type="match status" value="1"/>
</dbReference>
<keyword evidence="16" id="KW-0732">Signal</keyword>
<reference evidence="20" key="1">
    <citation type="submission" date="2015-12" db="EMBL/GenBank/DDBJ databases">
        <title>Update maize B73 reference genome by single molecule sequencing technologies.</title>
        <authorList>
            <consortium name="Maize Genome Sequencing Project"/>
            <person name="Ware D."/>
        </authorList>
    </citation>
    <scope>NUCLEOTIDE SEQUENCE [LARGE SCALE GENOMIC DNA]</scope>
    <source>
        <strain evidence="20">cv. B73</strain>
    </source>
</reference>
<evidence type="ECO:0000256" key="7">
    <source>
        <dbReference type="ARBA" id="ARBA00022723"/>
    </source>
</evidence>
<keyword evidence="9 16" id="KW-0560">Oxidoreductase</keyword>
<feature type="binding site" evidence="13">
    <location>
        <position position="103"/>
    </location>
    <ligand>
        <name>Ca(2+)</name>
        <dbReference type="ChEBI" id="CHEBI:29108"/>
        <label>1</label>
    </ligand>
</feature>
<dbReference type="OrthoDB" id="2113341at2759"/>
<feature type="binding site" evidence="13">
    <location>
        <position position="109"/>
    </location>
    <ligand>
        <name>Ca(2+)</name>
        <dbReference type="ChEBI" id="CHEBI:29108"/>
        <label>1</label>
    </ligand>
</feature>
<keyword evidence="21" id="KW-1267">Proteomics identification</keyword>
<evidence type="ECO:0000256" key="6">
    <source>
        <dbReference type="ARBA" id="ARBA00022617"/>
    </source>
</evidence>
<feature type="disulfide bond" evidence="15">
    <location>
        <begin position="101"/>
        <end position="106"/>
    </location>
</feature>
<comment type="cofactor">
    <cofactor evidence="16">
        <name>heme b</name>
        <dbReference type="ChEBI" id="CHEBI:60344"/>
    </cofactor>
    <text evidence="16">Binds 1 heme b (iron(II)-protoporphyrin IX) group per subunit.</text>
</comment>
<proteinExistence type="evidence at protein level"/>
<evidence type="ECO:0000256" key="1">
    <source>
        <dbReference type="ARBA" id="ARBA00000189"/>
    </source>
</evidence>
<dbReference type="GO" id="GO:0042744">
    <property type="term" value="P:hydrogen peroxide catabolic process"/>
    <property type="evidence" value="ECO:0007669"/>
    <property type="project" value="UniProtKB-KW"/>
</dbReference>
<dbReference type="EC" id="1.11.1.7" evidence="16"/>
<evidence type="ECO:0000256" key="2">
    <source>
        <dbReference type="ARBA" id="ARBA00002322"/>
    </source>
</evidence>
<keyword evidence="6 16" id="KW-0349">Heme</keyword>
<evidence type="ECO:0000256" key="16">
    <source>
        <dbReference type="RuleBase" id="RU362060"/>
    </source>
</evidence>
<feature type="compositionally biased region" description="Gly residues" evidence="17">
    <location>
        <begin position="223"/>
        <end position="232"/>
    </location>
</feature>
<comment type="subcellular location">
    <subcellularLocation>
        <location evidence="3 16">Secreted</location>
    </subcellularLocation>
</comment>
<keyword evidence="10 16" id="KW-0408">Iron</keyword>
<evidence type="ECO:0007829" key="21">
    <source>
        <dbReference type="PeptideAtlas" id="A0A804NFK9"/>
    </source>
</evidence>
<protein>
    <recommendedName>
        <fullName evidence="16">Peroxidase</fullName>
        <ecNumber evidence="16">1.11.1.7</ecNumber>
    </recommendedName>
</protein>
<dbReference type="Gramene" id="Zm00001eb157370_T001">
    <property type="protein sequence ID" value="Zm00001eb157370_P001"/>
    <property type="gene ID" value="Zm00001eb157370"/>
</dbReference>
<evidence type="ECO:0000256" key="15">
    <source>
        <dbReference type="PIRSR" id="PIRSR600823-5"/>
    </source>
</evidence>
<dbReference type="Gene3D" id="1.10.520.10">
    <property type="match status" value="1"/>
</dbReference>
<dbReference type="Pfam" id="PF00141">
    <property type="entry name" value="peroxidase"/>
    <property type="match status" value="1"/>
</dbReference>
<dbReference type="PRINTS" id="PR00461">
    <property type="entry name" value="PLPEROXIDASE"/>
</dbReference>
<dbReference type="GO" id="GO:0020037">
    <property type="term" value="F:heme binding"/>
    <property type="evidence" value="ECO:0007669"/>
    <property type="project" value="UniProtKB-UniRule"/>
</dbReference>
<evidence type="ECO:0000313" key="20">
    <source>
        <dbReference type="Proteomes" id="UP000007305"/>
    </source>
</evidence>
<dbReference type="AlphaFoldDB" id="A0A804NFK9"/>
<dbReference type="SUPFAM" id="SSF48113">
    <property type="entry name" value="Heme-dependent peroxidases"/>
    <property type="match status" value="1"/>
</dbReference>
<evidence type="ECO:0000256" key="8">
    <source>
        <dbReference type="ARBA" id="ARBA00022837"/>
    </source>
</evidence>
<reference evidence="19" key="2">
    <citation type="submission" date="2019-07" db="EMBL/GenBank/DDBJ databases">
        <authorList>
            <person name="Seetharam A."/>
            <person name="Woodhouse M."/>
            <person name="Cannon E."/>
        </authorList>
    </citation>
    <scope>NUCLEOTIDE SEQUENCE [LARGE SCALE GENOMIC DNA]</scope>
    <source>
        <strain evidence="19">cv. B73</strain>
    </source>
</reference>
<evidence type="ECO:0000256" key="9">
    <source>
        <dbReference type="ARBA" id="ARBA00023002"/>
    </source>
</evidence>
<evidence type="ECO:0000256" key="10">
    <source>
        <dbReference type="ARBA" id="ARBA00023004"/>
    </source>
</evidence>
<sequence length="366" mass="38772">MDSSSRGIRFLVHRRALLLLLLVASSSLVGTSRGREAQPLPAAAATALGSRRSPERHGLALDFYARTCPAVDQIVANVTAAQYRDFPAAGPAVLRLFHHDCFVEGCDASILIAPTADAAAPARPPPPRVERDMEENRNLPQEAFDTVELAKAAVESKCPGIVSCADVLALAARDYVQLVRGWAVLRGEEGPEGQQGVPGGEGPRQPAAGQLDGGRAPARVRGQGPGRGGPGGALRRAHRRVRALRPRAGPHLRLPRHAAAGPGHGRPPREGAPHVVPVVGRQRPRRGALRRQHALPVRPRLLRQPAGQAGPAGLRPGAVPGRAHQAARAGPRRQQDPLLPGVRGQHGPDGLHPDQEGEERRGQESL</sequence>
<feature type="region of interest" description="Disordered" evidence="17">
    <location>
        <begin position="188"/>
        <end position="366"/>
    </location>
</feature>
<dbReference type="GO" id="GO:0006979">
    <property type="term" value="P:response to oxidative stress"/>
    <property type="evidence" value="ECO:0007669"/>
    <property type="project" value="UniProtKB-UniRule"/>
</dbReference>
<feature type="domain" description="Plant heme peroxidase family profile" evidence="18">
    <location>
        <begin position="58"/>
        <end position="200"/>
    </location>
</feature>
<evidence type="ECO:0000259" key="18">
    <source>
        <dbReference type="PROSITE" id="PS50873"/>
    </source>
</evidence>
<comment type="function">
    <text evidence="2">Removal of H(2)O(2), oxidation of toxic reductants, biosynthesis and degradation of lignin, suberization, auxin catabolism, response to environmental stresses such as wounding, pathogen attack and oxidative stress. These functions might be dependent on each isozyme/isoform in each plant tissue.</text>
</comment>
<keyword evidence="7 13" id="KW-0479">Metal-binding</keyword>
<keyword evidence="4 16" id="KW-0964">Secreted</keyword>
<dbReference type="Proteomes" id="UP000007305">
    <property type="component" value="Chromosome 3"/>
</dbReference>
<comment type="cofactor">
    <cofactor evidence="13 16">
        <name>Ca(2+)</name>
        <dbReference type="ChEBI" id="CHEBI:29108"/>
    </cofactor>
    <text evidence="13 16">Binds 2 calcium ions per subunit.</text>
</comment>
<feature type="chain" id="PRO_5033109599" description="Peroxidase" evidence="16">
    <location>
        <begin position="35"/>
        <end position="366"/>
    </location>
</feature>
<keyword evidence="11 16" id="KW-0376">Hydrogen peroxide</keyword>
<comment type="catalytic activity">
    <reaction evidence="1 16">
        <text>2 a phenolic donor + H2O2 = 2 a phenolic radical donor + 2 H2O</text>
        <dbReference type="Rhea" id="RHEA:56136"/>
        <dbReference type="ChEBI" id="CHEBI:15377"/>
        <dbReference type="ChEBI" id="CHEBI:16240"/>
        <dbReference type="ChEBI" id="CHEBI:139520"/>
        <dbReference type="ChEBI" id="CHEBI:139521"/>
        <dbReference type="EC" id="1.11.1.7"/>
    </reaction>
</comment>
<dbReference type="GO" id="GO:0140825">
    <property type="term" value="F:lactoperoxidase activity"/>
    <property type="evidence" value="ECO:0007669"/>
    <property type="project" value="UniProtKB-EC"/>
</dbReference>
<dbReference type="InterPro" id="IPR000823">
    <property type="entry name" value="Peroxidase_pln"/>
</dbReference>
<keyword evidence="8 13" id="KW-0106">Calcium</keyword>
<dbReference type="EnsemblPlants" id="Zm00001eb157370_T001">
    <property type="protein sequence ID" value="Zm00001eb157370_P001"/>
    <property type="gene ID" value="Zm00001eb157370"/>
</dbReference>